<dbReference type="GO" id="GO:0005886">
    <property type="term" value="C:plasma membrane"/>
    <property type="evidence" value="ECO:0007669"/>
    <property type="project" value="UniProtKB-SubCell"/>
</dbReference>
<dbReference type="GO" id="GO:0005524">
    <property type="term" value="F:ATP binding"/>
    <property type="evidence" value="ECO:0007669"/>
    <property type="project" value="UniProtKB-KW"/>
</dbReference>
<dbReference type="Pfam" id="PF00664">
    <property type="entry name" value="ABC_membrane"/>
    <property type="match status" value="1"/>
</dbReference>
<evidence type="ECO:0000256" key="6">
    <source>
        <dbReference type="ARBA" id="ARBA00022840"/>
    </source>
</evidence>
<dbReference type="PROSITE" id="PS50893">
    <property type="entry name" value="ABC_TRANSPORTER_2"/>
    <property type="match status" value="1"/>
</dbReference>
<dbReference type="EMBL" id="WNKV01000007">
    <property type="protein sequence ID" value="MTW16681.1"/>
    <property type="molecule type" value="Genomic_DNA"/>
</dbReference>
<dbReference type="InterPro" id="IPR027417">
    <property type="entry name" value="P-loop_NTPase"/>
</dbReference>
<dbReference type="CDD" id="cd18552">
    <property type="entry name" value="ABC_6TM_MsbA_like"/>
    <property type="match status" value="1"/>
</dbReference>
<dbReference type="Gene3D" id="3.40.50.300">
    <property type="entry name" value="P-loop containing nucleotide triphosphate hydrolases"/>
    <property type="match status" value="1"/>
</dbReference>
<name>A0A9X5ARX8_9BRAD</name>
<dbReference type="InterPro" id="IPR011527">
    <property type="entry name" value="ABC1_TM_dom"/>
</dbReference>
<dbReference type="PANTHER" id="PTHR24221">
    <property type="entry name" value="ATP-BINDING CASSETTE SUB-FAMILY B"/>
    <property type="match status" value="1"/>
</dbReference>
<keyword evidence="3" id="KW-0813">Transport</keyword>
<feature type="transmembrane region" description="Helical" evidence="9">
    <location>
        <begin position="54"/>
        <end position="75"/>
    </location>
</feature>
<evidence type="ECO:0000256" key="4">
    <source>
        <dbReference type="ARBA" id="ARBA00022692"/>
    </source>
</evidence>
<dbReference type="GO" id="GO:0140359">
    <property type="term" value="F:ABC-type transporter activity"/>
    <property type="evidence" value="ECO:0007669"/>
    <property type="project" value="InterPro"/>
</dbReference>
<comment type="similarity">
    <text evidence="2">Belongs to the ABC transporter superfamily.</text>
</comment>
<feature type="transmembrane region" description="Helical" evidence="9">
    <location>
        <begin position="280"/>
        <end position="300"/>
    </location>
</feature>
<dbReference type="InterPro" id="IPR036640">
    <property type="entry name" value="ABC1_TM_sf"/>
</dbReference>
<dbReference type="InterPro" id="IPR003593">
    <property type="entry name" value="AAA+_ATPase"/>
</dbReference>
<keyword evidence="8 9" id="KW-0472">Membrane</keyword>
<organism evidence="12 13">
    <name type="scientific">Rhodoplanes serenus</name>
    <dbReference type="NCBI Taxonomy" id="200615"/>
    <lineage>
        <taxon>Bacteria</taxon>
        <taxon>Pseudomonadati</taxon>
        <taxon>Pseudomonadota</taxon>
        <taxon>Alphaproteobacteria</taxon>
        <taxon>Hyphomicrobiales</taxon>
        <taxon>Nitrobacteraceae</taxon>
        <taxon>Rhodoplanes</taxon>
    </lineage>
</organism>
<evidence type="ECO:0000256" key="9">
    <source>
        <dbReference type="SAM" id="Phobius"/>
    </source>
</evidence>
<evidence type="ECO:0000256" key="8">
    <source>
        <dbReference type="ARBA" id="ARBA00023136"/>
    </source>
</evidence>
<evidence type="ECO:0000313" key="13">
    <source>
        <dbReference type="Proteomes" id="UP000438991"/>
    </source>
</evidence>
<dbReference type="RefSeq" id="WP_155479598.1">
    <property type="nucleotide sequence ID" value="NZ_WNKV01000007.1"/>
</dbReference>
<comment type="subcellular location">
    <subcellularLocation>
        <location evidence="1">Cell membrane</location>
        <topology evidence="1">Multi-pass membrane protein</topology>
    </subcellularLocation>
</comment>
<gene>
    <name evidence="12" type="ORF">GJ689_10750</name>
</gene>
<dbReference type="InterPro" id="IPR003439">
    <property type="entry name" value="ABC_transporter-like_ATP-bd"/>
</dbReference>
<dbReference type="SMART" id="SM00382">
    <property type="entry name" value="AAA"/>
    <property type="match status" value="1"/>
</dbReference>
<evidence type="ECO:0000259" key="10">
    <source>
        <dbReference type="PROSITE" id="PS50893"/>
    </source>
</evidence>
<keyword evidence="4 9" id="KW-0812">Transmembrane</keyword>
<dbReference type="SUPFAM" id="SSF52540">
    <property type="entry name" value="P-loop containing nucleoside triphosphate hydrolases"/>
    <property type="match status" value="1"/>
</dbReference>
<dbReference type="AlphaFoldDB" id="A0A9X5ARX8"/>
<proteinExistence type="inferred from homology"/>
<dbReference type="Pfam" id="PF00005">
    <property type="entry name" value="ABC_tran"/>
    <property type="match status" value="1"/>
</dbReference>
<evidence type="ECO:0000256" key="5">
    <source>
        <dbReference type="ARBA" id="ARBA00022741"/>
    </source>
</evidence>
<dbReference type="PROSITE" id="PS50929">
    <property type="entry name" value="ABC_TM1F"/>
    <property type="match status" value="1"/>
</dbReference>
<evidence type="ECO:0000256" key="7">
    <source>
        <dbReference type="ARBA" id="ARBA00022989"/>
    </source>
</evidence>
<dbReference type="PANTHER" id="PTHR24221:SF654">
    <property type="entry name" value="ATP-BINDING CASSETTE SUB-FAMILY B MEMBER 6"/>
    <property type="match status" value="1"/>
</dbReference>
<evidence type="ECO:0000259" key="11">
    <source>
        <dbReference type="PROSITE" id="PS50929"/>
    </source>
</evidence>
<dbReference type="InterPro" id="IPR039421">
    <property type="entry name" value="Type_1_exporter"/>
</dbReference>
<protein>
    <submittedName>
        <fullName evidence="12">ATP-binding cassette domain-containing protein</fullName>
    </submittedName>
</protein>
<feature type="domain" description="ABC transmembrane type-1" evidence="11">
    <location>
        <begin position="56"/>
        <end position="337"/>
    </location>
</feature>
<keyword evidence="5" id="KW-0547">Nucleotide-binding</keyword>
<dbReference type="FunFam" id="3.40.50.300:FF:000287">
    <property type="entry name" value="Multidrug ABC transporter ATP-binding protein"/>
    <property type="match status" value="1"/>
</dbReference>
<dbReference type="GO" id="GO:0016887">
    <property type="term" value="F:ATP hydrolysis activity"/>
    <property type="evidence" value="ECO:0007669"/>
    <property type="project" value="InterPro"/>
</dbReference>
<evidence type="ECO:0000256" key="1">
    <source>
        <dbReference type="ARBA" id="ARBA00004651"/>
    </source>
</evidence>
<dbReference type="GO" id="GO:0034040">
    <property type="term" value="F:ATPase-coupled lipid transmembrane transporter activity"/>
    <property type="evidence" value="ECO:0007669"/>
    <property type="project" value="TreeGrafter"/>
</dbReference>
<accession>A0A9X5ARX8</accession>
<keyword evidence="6 12" id="KW-0067">ATP-binding</keyword>
<keyword evidence="7 9" id="KW-1133">Transmembrane helix</keyword>
<dbReference type="PROSITE" id="PS00211">
    <property type="entry name" value="ABC_TRANSPORTER_1"/>
    <property type="match status" value="1"/>
</dbReference>
<sequence>MNSVFKQLAAPLARLGTRLLARLAAPRAEADPTSTLVVVRRLLLEFGRGHAKSYGVSFAFMGLGAACTAATAYLIGSAVNQVYVDRSFYGVAAVSVAAVVIFVVKGIATYGQAVTLARISNRIIAANQKRMFDRLVRQSMSFFTDKHSSEFVARINYGASSASGVLNALITALGRDLLTLVGLIAVMVYQQPLLSIVGLLVMPPAVLVLRKLIKRVRQITMTQFGGTMQILQALQETVQGFKIIKAFNLESVMRDRVYQHVDAIEQASNKLARVQNRSTPLMESLGGMAIAAVLLIGGYSVLVLDATPGGFISFITAFLLAYEPAKRIARLNLELQAGLVGVRILFELLDLPTPPADSRTTELVVGDGHVQFENVAFAYRPGDPVLKGVSFDAKPRVVTAFVGVSGGGKSTLFNLLLGLYRPQAGRILIDGQDIAEVSPDSLRRAIAYVGQDVFLFHGTIRENIALGRIGATEDEIVAAAKAAYAHDFIMGFPTGYDTKVGEQGAQLSGGQRQRIAIARALVRDAPIILLDEPTAALDSEAESFVQAAMAELTKGRTTLVIAHRLYTIAHADRIHVVENGEIVEVGRHDELLRKGQRYATFYQLRLSDQPDTDDGTAPAGTAAAEGAAADLRAVAG</sequence>
<evidence type="ECO:0000313" key="12">
    <source>
        <dbReference type="EMBL" id="MTW16681.1"/>
    </source>
</evidence>
<feature type="domain" description="ABC transporter" evidence="10">
    <location>
        <begin position="370"/>
        <end position="604"/>
    </location>
</feature>
<dbReference type="InterPro" id="IPR017871">
    <property type="entry name" value="ABC_transporter-like_CS"/>
</dbReference>
<feature type="transmembrane region" description="Helical" evidence="9">
    <location>
        <begin position="87"/>
        <end position="108"/>
    </location>
</feature>
<comment type="caution">
    <text evidence="12">The sequence shown here is derived from an EMBL/GenBank/DDBJ whole genome shotgun (WGS) entry which is preliminary data.</text>
</comment>
<evidence type="ECO:0000256" key="2">
    <source>
        <dbReference type="ARBA" id="ARBA00005417"/>
    </source>
</evidence>
<feature type="transmembrane region" description="Helical" evidence="9">
    <location>
        <begin position="193"/>
        <end position="213"/>
    </location>
</feature>
<dbReference type="Gene3D" id="1.20.1560.10">
    <property type="entry name" value="ABC transporter type 1, transmembrane domain"/>
    <property type="match status" value="1"/>
</dbReference>
<dbReference type="SUPFAM" id="SSF90123">
    <property type="entry name" value="ABC transporter transmembrane region"/>
    <property type="match status" value="1"/>
</dbReference>
<dbReference type="Proteomes" id="UP000438991">
    <property type="component" value="Unassembled WGS sequence"/>
</dbReference>
<reference evidence="12 13" key="1">
    <citation type="submission" date="2019-11" db="EMBL/GenBank/DDBJ databases">
        <title>Whole-genome sequence of Rhodoplanes serenus DSM 18633, type strain.</title>
        <authorList>
            <person name="Kyndt J.A."/>
            <person name="Meyer T.E."/>
        </authorList>
    </citation>
    <scope>NUCLEOTIDE SEQUENCE [LARGE SCALE GENOMIC DNA]</scope>
    <source>
        <strain evidence="12 13">DSM 18633</strain>
    </source>
</reference>
<evidence type="ECO:0000256" key="3">
    <source>
        <dbReference type="ARBA" id="ARBA00022448"/>
    </source>
</evidence>